<dbReference type="EMBL" id="CAAE01013518">
    <property type="protein sequence ID" value="CAF94894.1"/>
    <property type="molecule type" value="Genomic_DNA"/>
</dbReference>
<feature type="compositionally biased region" description="Polar residues" evidence="1">
    <location>
        <begin position="17"/>
        <end position="41"/>
    </location>
</feature>
<comment type="caution">
    <text evidence="2">The sequence shown here is derived from an EMBL/GenBank/DDBJ whole genome shotgun (WGS) entry which is preliminary data.</text>
</comment>
<name>Q4SWT8_TETNG</name>
<gene>
    <name evidence="2" type="ORF">GSTENG00011300001</name>
</gene>
<accession>Q4SWT8</accession>
<evidence type="ECO:0000256" key="1">
    <source>
        <dbReference type="SAM" id="MobiDB-lite"/>
    </source>
</evidence>
<protein>
    <submittedName>
        <fullName evidence="2">(spotted green pufferfish) hypothetical protein</fullName>
    </submittedName>
</protein>
<evidence type="ECO:0000313" key="2">
    <source>
        <dbReference type="EMBL" id="CAF94894.1"/>
    </source>
</evidence>
<proteinExistence type="predicted"/>
<dbReference type="AlphaFoldDB" id="Q4SWT8"/>
<organism evidence="2">
    <name type="scientific">Tetraodon nigroviridis</name>
    <name type="common">Spotted green pufferfish</name>
    <name type="synonym">Chelonodon nigroviridis</name>
    <dbReference type="NCBI Taxonomy" id="99883"/>
    <lineage>
        <taxon>Eukaryota</taxon>
        <taxon>Metazoa</taxon>
        <taxon>Chordata</taxon>
        <taxon>Craniata</taxon>
        <taxon>Vertebrata</taxon>
        <taxon>Euteleostomi</taxon>
        <taxon>Actinopterygii</taxon>
        <taxon>Neopterygii</taxon>
        <taxon>Teleostei</taxon>
        <taxon>Neoteleostei</taxon>
        <taxon>Acanthomorphata</taxon>
        <taxon>Eupercaria</taxon>
        <taxon>Tetraodontiformes</taxon>
        <taxon>Tetradontoidea</taxon>
        <taxon>Tetraodontidae</taxon>
        <taxon>Tetraodon</taxon>
    </lineage>
</organism>
<dbReference type="KEGG" id="tng:GSTEN00011300G001"/>
<reference evidence="2" key="2">
    <citation type="submission" date="2004-02" db="EMBL/GenBank/DDBJ databases">
        <authorList>
            <consortium name="Genoscope"/>
            <consortium name="Whitehead Institute Centre for Genome Research"/>
        </authorList>
    </citation>
    <scope>NUCLEOTIDE SEQUENCE</scope>
</reference>
<sequence>MSDNFFQTGEGEGSRANIINPSTGVGSSESIQAQVAGTRTTRGVCLKSEDSSFPLRTGGFTDKVADGGRQGSTRHNSGPSKEAEQSSDLTRSTG</sequence>
<feature type="region of interest" description="Disordered" evidence="1">
    <location>
        <begin position="1"/>
        <end position="94"/>
    </location>
</feature>
<reference evidence="2" key="1">
    <citation type="journal article" date="2004" name="Nature">
        <title>Genome duplication in the teleost fish Tetraodon nigroviridis reveals the early vertebrate proto-karyotype.</title>
        <authorList>
            <person name="Jaillon O."/>
            <person name="Aury J.-M."/>
            <person name="Brunet F."/>
            <person name="Petit J.-L."/>
            <person name="Stange-Thomann N."/>
            <person name="Mauceli E."/>
            <person name="Bouneau L."/>
            <person name="Fischer C."/>
            <person name="Ozouf-Costaz C."/>
            <person name="Bernot A."/>
            <person name="Nicaud S."/>
            <person name="Jaffe D."/>
            <person name="Fisher S."/>
            <person name="Lutfalla G."/>
            <person name="Dossat C."/>
            <person name="Segurens B."/>
            <person name="Dasilva C."/>
            <person name="Salanoubat M."/>
            <person name="Levy M."/>
            <person name="Boudet N."/>
            <person name="Castellano S."/>
            <person name="Anthouard V."/>
            <person name="Jubin C."/>
            <person name="Castelli V."/>
            <person name="Katinka M."/>
            <person name="Vacherie B."/>
            <person name="Biemont C."/>
            <person name="Skalli Z."/>
            <person name="Cattolico L."/>
            <person name="Poulain J."/>
            <person name="De Berardinis V."/>
            <person name="Cruaud C."/>
            <person name="Duprat S."/>
            <person name="Brottier P."/>
            <person name="Coutanceau J.-P."/>
            <person name="Gouzy J."/>
            <person name="Parra G."/>
            <person name="Lardier G."/>
            <person name="Chapple C."/>
            <person name="McKernan K.J."/>
            <person name="McEwan P."/>
            <person name="Bosak S."/>
            <person name="Kellis M."/>
            <person name="Volff J.-N."/>
            <person name="Guigo R."/>
            <person name="Zody M.C."/>
            <person name="Mesirov J."/>
            <person name="Lindblad-Toh K."/>
            <person name="Birren B."/>
            <person name="Nusbaum C."/>
            <person name="Kahn D."/>
            <person name="Robinson-Rechavi M."/>
            <person name="Laudet V."/>
            <person name="Schachter V."/>
            <person name="Quetier F."/>
            <person name="Saurin W."/>
            <person name="Scarpelli C."/>
            <person name="Wincker P."/>
            <person name="Lander E.S."/>
            <person name="Weissenbach J."/>
            <person name="Roest Crollius H."/>
        </authorList>
    </citation>
    <scope>NUCLEOTIDE SEQUENCE [LARGE SCALE GENOMIC DNA]</scope>
</reference>